<dbReference type="SFLD" id="SFLDG01129">
    <property type="entry name" value="C1.5:_HAD__Beta-PGM__Phosphata"/>
    <property type="match status" value="1"/>
</dbReference>
<protein>
    <submittedName>
        <fullName evidence="1">Haloacid dehalogenase superfamily, subfamily IA, variant 3 with third motif having DD or ED</fullName>
    </submittedName>
</protein>
<dbReference type="Proteomes" id="UP000198894">
    <property type="component" value="Unassembled WGS sequence"/>
</dbReference>
<dbReference type="NCBIfam" id="TIGR01509">
    <property type="entry name" value="HAD-SF-IA-v3"/>
    <property type="match status" value="1"/>
</dbReference>
<dbReference type="InterPro" id="IPR023198">
    <property type="entry name" value="PGP-like_dom2"/>
</dbReference>
<proteinExistence type="predicted"/>
<dbReference type="RefSeq" id="WP_091596281.1">
    <property type="nucleotide sequence ID" value="NZ_FNEE01000013.1"/>
</dbReference>
<gene>
    <name evidence="1" type="ORF">SAMN05428953_11346</name>
</gene>
<accession>A0A1G9ACS9</accession>
<reference evidence="2" key="1">
    <citation type="submission" date="2016-10" db="EMBL/GenBank/DDBJ databases">
        <authorList>
            <person name="Varghese N."/>
            <person name="Submissions S."/>
        </authorList>
    </citation>
    <scope>NUCLEOTIDE SEQUENCE [LARGE SCALE GENOMIC DNA]</scope>
    <source>
        <strain evidence="2">CGMCC 1.11022</strain>
    </source>
</reference>
<evidence type="ECO:0000313" key="2">
    <source>
        <dbReference type="Proteomes" id="UP000198894"/>
    </source>
</evidence>
<keyword evidence="2" id="KW-1185">Reference proteome</keyword>
<name>A0A1G9ACS9_9HYPH</name>
<dbReference type="CDD" id="cd07505">
    <property type="entry name" value="HAD_BPGM-like"/>
    <property type="match status" value="1"/>
</dbReference>
<dbReference type="SFLD" id="SFLDS00003">
    <property type="entry name" value="Haloacid_Dehalogenase"/>
    <property type="match status" value="1"/>
</dbReference>
<dbReference type="EMBL" id="FNEE01000013">
    <property type="protein sequence ID" value="SDK25169.1"/>
    <property type="molecule type" value="Genomic_DNA"/>
</dbReference>
<dbReference type="Gene3D" id="3.40.50.1000">
    <property type="entry name" value="HAD superfamily/HAD-like"/>
    <property type="match status" value="1"/>
</dbReference>
<sequence length="210" mass="22629">MTPKAVFWDMDGTLVDSEPLHEAALIAALHSVGIAAPANLHERVLGIAAWPVYEMLRDEFGLGLAFDDWIVRKYDHYLPMAETLKPRPGAIEIYNELRALGVAQAVVSNSDRLVVDANLRMVGLFYPGMKTISRNDVREGKPHAEPFLRAAWLAGVGPADAMAVEDSVTGATAGLAAGMRTIFWPEAPMAGPPGAIVINSADELRTELGL</sequence>
<dbReference type="PANTHER" id="PTHR18901">
    <property type="entry name" value="2-DEOXYGLUCOSE-6-PHOSPHATE PHOSPHATASE 2"/>
    <property type="match status" value="1"/>
</dbReference>
<dbReference type="InterPro" id="IPR006439">
    <property type="entry name" value="HAD-SF_hydro_IA"/>
</dbReference>
<dbReference type="AlphaFoldDB" id="A0A1G9ACS9"/>
<dbReference type="InterPro" id="IPR036412">
    <property type="entry name" value="HAD-like_sf"/>
</dbReference>
<dbReference type="Gene3D" id="1.10.150.240">
    <property type="entry name" value="Putative phosphatase, domain 2"/>
    <property type="match status" value="1"/>
</dbReference>
<evidence type="ECO:0000313" key="1">
    <source>
        <dbReference type="EMBL" id="SDK25169.1"/>
    </source>
</evidence>
<organism evidence="1 2">
    <name type="scientific">Mesorhizobium muleiense</name>
    <dbReference type="NCBI Taxonomy" id="1004279"/>
    <lineage>
        <taxon>Bacteria</taxon>
        <taxon>Pseudomonadati</taxon>
        <taxon>Pseudomonadota</taxon>
        <taxon>Alphaproteobacteria</taxon>
        <taxon>Hyphomicrobiales</taxon>
        <taxon>Phyllobacteriaceae</taxon>
        <taxon>Mesorhizobium</taxon>
    </lineage>
</organism>
<dbReference type="Pfam" id="PF00702">
    <property type="entry name" value="Hydrolase"/>
    <property type="match status" value="1"/>
</dbReference>
<dbReference type="PANTHER" id="PTHR18901:SF38">
    <property type="entry name" value="PSEUDOURIDINE-5'-PHOSPHATASE"/>
    <property type="match status" value="1"/>
</dbReference>
<dbReference type="SUPFAM" id="SSF56784">
    <property type="entry name" value="HAD-like"/>
    <property type="match status" value="1"/>
</dbReference>
<dbReference type="InterPro" id="IPR023214">
    <property type="entry name" value="HAD_sf"/>
</dbReference>